<proteinExistence type="predicted"/>
<comment type="caution">
    <text evidence="2">The sequence shown here is derived from an EMBL/GenBank/DDBJ whole genome shotgun (WGS) entry which is preliminary data.</text>
</comment>
<name>A0A8S0PNF7_OLEEU</name>
<feature type="compositionally biased region" description="Basic and acidic residues" evidence="1">
    <location>
        <begin position="18"/>
        <end position="31"/>
    </location>
</feature>
<accession>A0A8S0PNF7</accession>
<evidence type="ECO:0000313" key="3">
    <source>
        <dbReference type="Proteomes" id="UP000594638"/>
    </source>
</evidence>
<feature type="region of interest" description="Disordered" evidence="1">
    <location>
        <begin position="1"/>
        <end position="71"/>
    </location>
</feature>
<dbReference type="Gramene" id="OE9D001221T1">
    <property type="protein sequence ID" value="OE9D001221C1"/>
    <property type="gene ID" value="OE9D001221"/>
</dbReference>
<protein>
    <submittedName>
        <fullName evidence="2">WEB family At3g02930, chloroplastic</fullName>
    </submittedName>
</protein>
<reference evidence="2 3" key="1">
    <citation type="submission" date="2019-12" db="EMBL/GenBank/DDBJ databases">
        <authorList>
            <person name="Alioto T."/>
            <person name="Alioto T."/>
            <person name="Gomez Garrido J."/>
        </authorList>
    </citation>
    <scope>NUCLEOTIDE SEQUENCE [LARGE SCALE GENOMIC DNA]</scope>
</reference>
<evidence type="ECO:0000313" key="2">
    <source>
        <dbReference type="EMBL" id="CAA2955000.1"/>
    </source>
</evidence>
<dbReference type="Proteomes" id="UP000594638">
    <property type="component" value="Unassembled WGS sequence"/>
</dbReference>
<organism evidence="2 3">
    <name type="scientific">Olea europaea subsp. europaea</name>
    <dbReference type="NCBI Taxonomy" id="158383"/>
    <lineage>
        <taxon>Eukaryota</taxon>
        <taxon>Viridiplantae</taxon>
        <taxon>Streptophyta</taxon>
        <taxon>Embryophyta</taxon>
        <taxon>Tracheophyta</taxon>
        <taxon>Spermatophyta</taxon>
        <taxon>Magnoliopsida</taxon>
        <taxon>eudicotyledons</taxon>
        <taxon>Gunneridae</taxon>
        <taxon>Pentapetalae</taxon>
        <taxon>asterids</taxon>
        <taxon>lamiids</taxon>
        <taxon>Lamiales</taxon>
        <taxon>Oleaceae</taxon>
        <taxon>Oleeae</taxon>
        <taxon>Olea</taxon>
    </lineage>
</organism>
<keyword evidence="3" id="KW-1185">Reference proteome</keyword>
<evidence type="ECO:0000256" key="1">
    <source>
        <dbReference type="SAM" id="MobiDB-lite"/>
    </source>
</evidence>
<dbReference type="AlphaFoldDB" id="A0A8S0PNF7"/>
<feature type="non-terminal residue" evidence="2">
    <location>
        <position position="71"/>
    </location>
</feature>
<feature type="non-terminal residue" evidence="2">
    <location>
        <position position="1"/>
    </location>
</feature>
<gene>
    <name evidence="2" type="ORF">OLEA9_D001221</name>
</gene>
<dbReference type="EMBL" id="CACTIH010000133">
    <property type="protein sequence ID" value="CAA2955000.1"/>
    <property type="molecule type" value="Genomic_DNA"/>
</dbReference>
<dbReference type="OrthoDB" id="6350175at2759"/>
<sequence>RSSLSETPNEKVSPATPRESKPGRGISKFEVDSPSPLQLSSCFSFDRSPRSVPSKPTLDRRSPKFTTAPES</sequence>